<dbReference type="EMBL" id="NAJQ01000268">
    <property type="protein sequence ID" value="TKA73340.1"/>
    <property type="molecule type" value="Genomic_DNA"/>
</dbReference>
<dbReference type="GO" id="GO:0006798">
    <property type="term" value="P:polyphosphate catabolic process"/>
    <property type="evidence" value="ECO:0007669"/>
    <property type="project" value="TreeGrafter"/>
</dbReference>
<sequence>MEKQEAEDDLRRSRSERHRLHITPAHPPGPLIDRVTNGWRGDVKTAANPPTGDDYEPGICDFEDEGSCPNVSRDLVRSRRFRRMMALVLLLLLVAYYAWQAYLRPRLQQEWNFKEGFLPGRVNGTYGIARAGDFDGTTIRDIHPDLLPGGVADHQGKRRLVFIGDIHGCRKELLHLLHSIDFDPTTDHLIATGDVISKGPNSPGVLDELIKVGAESVRGNHEDRLVEAAKTLLSTDLQAPSAATTSKGYAKDAALLKELKPRHMRYLHDMPLMLRIPALPLAKKRKGKHHIAEDIIVVHAGLVPHVPLDRQDPYFVMNMRSIDHKTHVPSALHETKTGNSKPWFDVWNWYQDRLDRGRSVGGFHVYSYAEWLEKQIQEDGWFGKLRGSVLSKALRKLNPQVAVYGHDSKMGLQVHRWSKGLDSGCVSGGRLTAMVLDARGETEVVQVGCKNYR</sequence>
<dbReference type="GO" id="GO:0005737">
    <property type="term" value="C:cytoplasm"/>
    <property type="evidence" value="ECO:0007669"/>
    <property type="project" value="TreeGrafter"/>
</dbReference>
<dbReference type="PANTHER" id="PTHR42850:SF4">
    <property type="entry name" value="ZINC-DEPENDENT ENDOPOLYPHOSPHATASE"/>
    <property type="match status" value="1"/>
</dbReference>
<dbReference type="CDD" id="cd00144">
    <property type="entry name" value="MPP_PPP_family"/>
    <property type="match status" value="1"/>
</dbReference>
<evidence type="ECO:0000313" key="4">
    <source>
        <dbReference type="EMBL" id="TKA73340.1"/>
    </source>
</evidence>
<dbReference type="Pfam" id="PF00149">
    <property type="entry name" value="Metallophos"/>
    <property type="match status" value="1"/>
</dbReference>
<feature type="transmembrane region" description="Helical" evidence="2">
    <location>
        <begin position="81"/>
        <end position="99"/>
    </location>
</feature>
<dbReference type="PANTHER" id="PTHR42850">
    <property type="entry name" value="METALLOPHOSPHOESTERASE"/>
    <property type="match status" value="1"/>
</dbReference>
<comment type="caution">
    <text evidence="4">The sequence shown here is derived from an EMBL/GenBank/DDBJ whole genome shotgun (WGS) entry which is preliminary data.</text>
</comment>
<dbReference type="SUPFAM" id="SSF56300">
    <property type="entry name" value="Metallo-dependent phosphatases"/>
    <property type="match status" value="1"/>
</dbReference>
<evidence type="ECO:0000256" key="1">
    <source>
        <dbReference type="SAM" id="MobiDB-lite"/>
    </source>
</evidence>
<dbReference type="InterPro" id="IPR004843">
    <property type="entry name" value="Calcineurin-like_PHP"/>
</dbReference>
<dbReference type="InterPro" id="IPR029052">
    <property type="entry name" value="Metallo-depent_PP-like"/>
</dbReference>
<dbReference type="InterPro" id="IPR050126">
    <property type="entry name" value="Ap4A_hydrolase"/>
</dbReference>
<keyword evidence="2" id="KW-0472">Membrane</keyword>
<keyword evidence="2" id="KW-0812">Transmembrane</keyword>
<dbReference type="STRING" id="329884.A0A4U0X9P6"/>
<keyword evidence="5" id="KW-1185">Reference proteome</keyword>
<evidence type="ECO:0000313" key="5">
    <source>
        <dbReference type="Proteomes" id="UP000309340"/>
    </source>
</evidence>
<dbReference type="AlphaFoldDB" id="A0A4U0X9P6"/>
<organism evidence="4 5">
    <name type="scientific">Friedmanniomyces simplex</name>
    <dbReference type="NCBI Taxonomy" id="329884"/>
    <lineage>
        <taxon>Eukaryota</taxon>
        <taxon>Fungi</taxon>
        <taxon>Dikarya</taxon>
        <taxon>Ascomycota</taxon>
        <taxon>Pezizomycotina</taxon>
        <taxon>Dothideomycetes</taxon>
        <taxon>Dothideomycetidae</taxon>
        <taxon>Mycosphaerellales</taxon>
        <taxon>Teratosphaeriaceae</taxon>
        <taxon>Friedmanniomyces</taxon>
    </lineage>
</organism>
<dbReference type="Gene3D" id="3.60.21.10">
    <property type="match status" value="1"/>
</dbReference>
<reference evidence="4 5" key="1">
    <citation type="submission" date="2017-03" db="EMBL/GenBank/DDBJ databases">
        <title>Genomes of endolithic fungi from Antarctica.</title>
        <authorList>
            <person name="Coleine C."/>
            <person name="Masonjones S."/>
            <person name="Stajich J.E."/>
        </authorList>
    </citation>
    <scope>NUCLEOTIDE SEQUENCE [LARGE SCALE GENOMIC DNA]</scope>
    <source>
        <strain evidence="4 5">CCFEE 5184</strain>
    </source>
</reference>
<dbReference type="OrthoDB" id="10267127at2759"/>
<dbReference type="GO" id="GO:0000298">
    <property type="term" value="F:endopolyphosphatase activity"/>
    <property type="evidence" value="ECO:0007669"/>
    <property type="project" value="TreeGrafter"/>
</dbReference>
<feature type="compositionally biased region" description="Basic and acidic residues" evidence="1">
    <location>
        <begin position="1"/>
        <end position="13"/>
    </location>
</feature>
<evidence type="ECO:0000259" key="3">
    <source>
        <dbReference type="Pfam" id="PF00149"/>
    </source>
</evidence>
<feature type="region of interest" description="Disordered" evidence="1">
    <location>
        <begin position="1"/>
        <end position="27"/>
    </location>
</feature>
<dbReference type="GO" id="GO:0016791">
    <property type="term" value="F:phosphatase activity"/>
    <property type="evidence" value="ECO:0007669"/>
    <property type="project" value="TreeGrafter"/>
</dbReference>
<keyword evidence="2" id="KW-1133">Transmembrane helix</keyword>
<accession>A0A4U0X9P6</accession>
<proteinExistence type="predicted"/>
<evidence type="ECO:0000256" key="2">
    <source>
        <dbReference type="SAM" id="Phobius"/>
    </source>
</evidence>
<protein>
    <recommendedName>
        <fullName evidence="3">Calcineurin-like phosphoesterase domain-containing protein</fullName>
    </recommendedName>
</protein>
<feature type="domain" description="Calcineurin-like phosphoesterase" evidence="3">
    <location>
        <begin position="159"/>
        <end position="407"/>
    </location>
</feature>
<dbReference type="Proteomes" id="UP000309340">
    <property type="component" value="Unassembled WGS sequence"/>
</dbReference>
<name>A0A4U0X9P6_9PEZI</name>
<gene>
    <name evidence="4" type="ORF">B0A55_06786</name>
</gene>